<evidence type="ECO:0000313" key="1">
    <source>
        <dbReference type="EMBL" id="CAG8672110.1"/>
    </source>
</evidence>
<sequence length="94" mass="10938">MPCYADTIIKVKHVKQSGKEDAKMLSVWAIRTYPTGREDNEIEVILFIPINPNDRDSKSQAIFKRDEPKVLNKNTGNHLTLFPNQRYSHALFMY</sequence>
<reference evidence="1" key="1">
    <citation type="submission" date="2021-06" db="EMBL/GenBank/DDBJ databases">
        <authorList>
            <person name="Kallberg Y."/>
            <person name="Tangrot J."/>
            <person name="Rosling A."/>
        </authorList>
    </citation>
    <scope>NUCLEOTIDE SEQUENCE</scope>
    <source>
        <strain evidence="1">MA461A</strain>
    </source>
</reference>
<keyword evidence="2" id="KW-1185">Reference proteome</keyword>
<protein>
    <submittedName>
        <fullName evidence="1">1267_t:CDS:1</fullName>
    </submittedName>
</protein>
<dbReference type="Proteomes" id="UP000789920">
    <property type="component" value="Unassembled WGS sequence"/>
</dbReference>
<proteinExistence type="predicted"/>
<accession>A0ACA9NRY0</accession>
<evidence type="ECO:0000313" key="2">
    <source>
        <dbReference type="Proteomes" id="UP000789920"/>
    </source>
</evidence>
<gene>
    <name evidence="1" type="ORF">RPERSI_LOCUS8726</name>
</gene>
<comment type="caution">
    <text evidence="1">The sequence shown here is derived from an EMBL/GenBank/DDBJ whole genome shotgun (WGS) entry which is preliminary data.</text>
</comment>
<dbReference type="EMBL" id="CAJVQC010015960">
    <property type="protein sequence ID" value="CAG8672110.1"/>
    <property type="molecule type" value="Genomic_DNA"/>
</dbReference>
<organism evidence="1 2">
    <name type="scientific">Racocetra persica</name>
    <dbReference type="NCBI Taxonomy" id="160502"/>
    <lineage>
        <taxon>Eukaryota</taxon>
        <taxon>Fungi</taxon>
        <taxon>Fungi incertae sedis</taxon>
        <taxon>Mucoromycota</taxon>
        <taxon>Glomeromycotina</taxon>
        <taxon>Glomeromycetes</taxon>
        <taxon>Diversisporales</taxon>
        <taxon>Gigasporaceae</taxon>
        <taxon>Racocetra</taxon>
    </lineage>
</organism>
<name>A0ACA9NRY0_9GLOM</name>